<evidence type="ECO:0000313" key="2">
    <source>
        <dbReference type="Proteomes" id="UP000637632"/>
    </source>
</evidence>
<reference evidence="1 2" key="1">
    <citation type="submission" date="2020-08" db="EMBL/GenBank/DDBJ databases">
        <title>Novel species isolated from subtropical streams in China.</title>
        <authorList>
            <person name="Lu H."/>
        </authorList>
    </citation>
    <scope>NUCLEOTIDE SEQUENCE [LARGE SCALE GENOMIC DNA]</scope>
    <source>
        <strain evidence="1 2">CCTCC AB 2015119</strain>
    </source>
</reference>
<dbReference type="PANTHER" id="PTHR48098">
    <property type="entry name" value="ENTEROCHELIN ESTERASE-RELATED"/>
    <property type="match status" value="1"/>
</dbReference>
<dbReference type="PANTHER" id="PTHR48098:SF6">
    <property type="entry name" value="FERRI-BACILLIBACTIN ESTERASE BESA"/>
    <property type="match status" value="1"/>
</dbReference>
<comment type="caution">
    <text evidence="1">The sequence shown here is derived from an EMBL/GenBank/DDBJ whole genome shotgun (WGS) entry which is preliminary data.</text>
</comment>
<evidence type="ECO:0000313" key="1">
    <source>
        <dbReference type="EMBL" id="MBC3811782.1"/>
    </source>
</evidence>
<dbReference type="RefSeq" id="WP_190479229.1">
    <property type="nucleotide sequence ID" value="NZ_JACOFT010000003.1"/>
</dbReference>
<dbReference type="InterPro" id="IPR050583">
    <property type="entry name" value="Mycobacterial_A85_antigen"/>
</dbReference>
<dbReference type="SUPFAM" id="SSF53474">
    <property type="entry name" value="alpha/beta-Hydrolases"/>
    <property type="match status" value="1"/>
</dbReference>
<dbReference type="EMBL" id="JACOFT010000003">
    <property type="protein sequence ID" value="MBC3811782.1"/>
    <property type="molecule type" value="Genomic_DNA"/>
</dbReference>
<dbReference type="InterPro" id="IPR000801">
    <property type="entry name" value="Esterase-like"/>
</dbReference>
<organism evidence="1 2">
    <name type="scientific">Undibacterium aquatile</name>
    <dbReference type="NCBI Taxonomy" id="1537398"/>
    <lineage>
        <taxon>Bacteria</taxon>
        <taxon>Pseudomonadati</taxon>
        <taxon>Pseudomonadota</taxon>
        <taxon>Betaproteobacteria</taxon>
        <taxon>Burkholderiales</taxon>
        <taxon>Oxalobacteraceae</taxon>
        <taxon>Undibacterium</taxon>
    </lineage>
</organism>
<evidence type="ECO:0008006" key="3">
    <source>
        <dbReference type="Google" id="ProtNLM"/>
    </source>
</evidence>
<protein>
    <recommendedName>
        <fullName evidence="3">Esterase</fullName>
    </recommendedName>
</protein>
<dbReference type="Proteomes" id="UP000637632">
    <property type="component" value="Unassembled WGS sequence"/>
</dbReference>
<sequence>MKFNFIHPSSQARITRECSPSLSSIQILFGLALIVFIFSTSSAFAMTGQPTLELPKCSADKVFERRICQLSNSEAATEEISDGAKARIEGNNLTLSFKGQASSVRVNLEPGVEVPMVAKDLWQIRLHVPELAQAVAKVRFEIRNAIGETKKIPVDIRGADAPKADYSSNLIPGSQFKEFPIESKFLNAVRVVRVWLPPSYNPEHSYPVVYIGDGSAQFGNLLGREISTDQIAPFITVGIDNCGGAKSGKPWCRYEEYVPAPEKQRGNRQSFENHERFFLEDVIPFIEKEFSCEKSSAMRSISGFSSGADWAIAMAVRHPDLFSQVIAMSPPMSGHLAYQYPIGPKFFLSAGYFEPPIQESAVDVYKAIIKEGGKAEIWTFPYGHGNEVNFQTFKQAVALWLKK</sequence>
<name>A0ABR6XG94_9BURK</name>
<dbReference type="InterPro" id="IPR029058">
    <property type="entry name" value="AB_hydrolase_fold"/>
</dbReference>
<proteinExistence type="predicted"/>
<dbReference type="Gene3D" id="3.40.50.1820">
    <property type="entry name" value="alpha/beta hydrolase"/>
    <property type="match status" value="1"/>
</dbReference>
<dbReference type="Pfam" id="PF00756">
    <property type="entry name" value="Esterase"/>
    <property type="match status" value="1"/>
</dbReference>
<accession>A0ABR6XG94</accession>
<gene>
    <name evidence="1" type="ORF">H8K26_10045</name>
</gene>
<keyword evidence="2" id="KW-1185">Reference proteome</keyword>